<dbReference type="EMBL" id="JAXLQG010000037">
    <property type="protein sequence ID" value="KAK5527675.1"/>
    <property type="molecule type" value="Genomic_DNA"/>
</dbReference>
<dbReference type="GO" id="GO:0006351">
    <property type="term" value="P:DNA-templated transcription"/>
    <property type="evidence" value="ECO:0007669"/>
    <property type="project" value="InterPro"/>
</dbReference>
<dbReference type="Pfam" id="PF04082">
    <property type="entry name" value="Fungal_trans"/>
    <property type="match status" value="1"/>
</dbReference>
<evidence type="ECO:0000256" key="4">
    <source>
        <dbReference type="ARBA" id="ARBA00023242"/>
    </source>
</evidence>
<keyword evidence="1" id="KW-0805">Transcription regulation</keyword>
<dbReference type="GO" id="GO:0000435">
    <property type="term" value="P:positive regulation of transcription from RNA polymerase II promoter by galactose"/>
    <property type="evidence" value="ECO:0007669"/>
    <property type="project" value="TreeGrafter"/>
</dbReference>
<feature type="compositionally biased region" description="Polar residues" evidence="5">
    <location>
        <begin position="98"/>
        <end position="108"/>
    </location>
</feature>
<dbReference type="PANTHER" id="PTHR47424">
    <property type="entry name" value="REGULATORY PROTEIN GAL4"/>
    <property type="match status" value="1"/>
</dbReference>
<dbReference type="CDD" id="cd12148">
    <property type="entry name" value="fungal_TF_MHR"/>
    <property type="match status" value="1"/>
</dbReference>
<evidence type="ECO:0000259" key="6">
    <source>
        <dbReference type="SMART" id="SM00906"/>
    </source>
</evidence>
<feature type="region of interest" description="Disordered" evidence="5">
    <location>
        <begin position="87"/>
        <end position="161"/>
    </location>
</feature>
<evidence type="ECO:0000313" key="7">
    <source>
        <dbReference type="EMBL" id="KAK5527675.1"/>
    </source>
</evidence>
<evidence type="ECO:0000256" key="5">
    <source>
        <dbReference type="SAM" id="MobiDB-lite"/>
    </source>
</evidence>
<dbReference type="Proteomes" id="UP001345827">
    <property type="component" value="Unassembled WGS sequence"/>
</dbReference>
<comment type="caution">
    <text evidence="7">The sequence shown here is derived from an EMBL/GenBank/DDBJ whole genome shotgun (WGS) entry which is preliminary data.</text>
</comment>
<proteinExistence type="predicted"/>
<feature type="region of interest" description="Disordered" evidence="5">
    <location>
        <begin position="38"/>
        <end position="74"/>
    </location>
</feature>
<keyword evidence="8" id="KW-1185">Reference proteome</keyword>
<dbReference type="InterPro" id="IPR007219">
    <property type="entry name" value="XnlR_reg_dom"/>
</dbReference>
<evidence type="ECO:0000313" key="8">
    <source>
        <dbReference type="Proteomes" id="UP001345827"/>
    </source>
</evidence>
<dbReference type="PANTHER" id="PTHR47424:SF3">
    <property type="entry name" value="REGULATORY PROTEIN GAL4"/>
    <property type="match status" value="1"/>
</dbReference>
<gene>
    <name evidence="7" type="ORF">LTR25_010998</name>
</gene>
<protein>
    <recommendedName>
        <fullName evidence="6">Xylanolytic transcriptional activator regulatory domain-containing protein</fullName>
    </recommendedName>
</protein>
<keyword evidence="3" id="KW-0804">Transcription</keyword>
<evidence type="ECO:0000256" key="1">
    <source>
        <dbReference type="ARBA" id="ARBA00023015"/>
    </source>
</evidence>
<feature type="compositionally biased region" description="Polar residues" evidence="5">
    <location>
        <begin position="126"/>
        <end position="150"/>
    </location>
</feature>
<dbReference type="GO" id="GO:0008270">
    <property type="term" value="F:zinc ion binding"/>
    <property type="evidence" value="ECO:0007669"/>
    <property type="project" value="InterPro"/>
</dbReference>
<dbReference type="GO" id="GO:0005634">
    <property type="term" value="C:nucleus"/>
    <property type="evidence" value="ECO:0007669"/>
    <property type="project" value="TreeGrafter"/>
</dbReference>
<accession>A0AAV9PRS5</accession>
<dbReference type="AlphaFoldDB" id="A0AAV9PRS5"/>
<dbReference type="GO" id="GO:0000981">
    <property type="term" value="F:DNA-binding transcription factor activity, RNA polymerase II-specific"/>
    <property type="evidence" value="ECO:0007669"/>
    <property type="project" value="TreeGrafter"/>
</dbReference>
<feature type="compositionally biased region" description="Polar residues" evidence="5">
    <location>
        <begin position="45"/>
        <end position="54"/>
    </location>
</feature>
<keyword evidence="2" id="KW-0238">DNA-binding</keyword>
<dbReference type="SMART" id="SM00906">
    <property type="entry name" value="Fungal_trans"/>
    <property type="match status" value="1"/>
</dbReference>
<evidence type="ECO:0000256" key="2">
    <source>
        <dbReference type="ARBA" id="ARBA00023125"/>
    </source>
</evidence>
<evidence type="ECO:0000256" key="3">
    <source>
        <dbReference type="ARBA" id="ARBA00023163"/>
    </source>
</evidence>
<name>A0AAV9PRS5_9PEZI</name>
<keyword evidence="4" id="KW-0539">Nucleus</keyword>
<feature type="domain" description="Xylanolytic transcriptional activator regulatory" evidence="6">
    <location>
        <begin position="301"/>
        <end position="375"/>
    </location>
</feature>
<dbReference type="InterPro" id="IPR051127">
    <property type="entry name" value="Fungal_SecMet_Regulators"/>
</dbReference>
<organism evidence="7 8">
    <name type="scientific">Vermiconidia calcicola</name>
    <dbReference type="NCBI Taxonomy" id="1690605"/>
    <lineage>
        <taxon>Eukaryota</taxon>
        <taxon>Fungi</taxon>
        <taxon>Dikarya</taxon>
        <taxon>Ascomycota</taxon>
        <taxon>Pezizomycotina</taxon>
        <taxon>Dothideomycetes</taxon>
        <taxon>Dothideomycetidae</taxon>
        <taxon>Mycosphaerellales</taxon>
        <taxon>Extremaceae</taxon>
        <taxon>Vermiconidia</taxon>
    </lineage>
</organism>
<reference evidence="7 8" key="1">
    <citation type="submission" date="2023-06" db="EMBL/GenBank/DDBJ databases">
        <title>Black Yeasts Isolated from many extreme environments.</title>
        <authorList>
            <person name="Coleine C."/>
            <person name="Stajich J.E."/>
            <person name="Selbmann L."/>
        </authorList>
    </citation>
    <scope>NUCLEOTIDE SEQUENCE [LARGE SCALE GENOMIC DNA]</scope>
    <source>
        <strain evidence="7 8">CCFEE 5887</strain>
    </source>
</reference>
<dbReference type="GO" id="GO:0000978">
    <property type="term" value="F:RNA polymerase II cis-regulatory region sequence-specific DNA binding"/>
    <property type="evidence" value="ECO:0007669"/>
    <property type="project" value="TreeGrafter"/>
</dbReference>
<sequence>MASTLSVEAVGAGALLLRFAYVPPPSLEVFVEANHGEHALPSPARGQSTTTATGSLPPVSRRLPPISAPNSGSTAIPYLGTTQIAAGGGDSFTRRNDQNVPAVSSQPINPLPSANEGQQPDGFFGESSTYNFVSRVRSSSPEGGNGNAPSKSKRRRISASHDSNATGLLSVLTPSAAETAQELPPRPASDDLIDAYFNRVHRLYPFIHESTFRSEYEQMWIHPPVSTRRPTWLALLNMVYSFGWEFGENWNTRNNCSAYTFAARAQNLLYPHMLPEASLEIVQTLLLLCHFLQGTLEVNTCWSLVGLMTHSAISIGLHLNPTTMALTSVEKEVRKRVWWGCIMLDRTLGMKFGRPPFMRTTDGLVVDHPAEVDDQYITNDGISPRQPIGRPSLTAFFVHTLKLAPIIERILQELYHSGASRPFQKNGNSGLPAGATNAQILGTTVAIDGRLSEWWRTGPSHLTREAQPGDYDSPELHRQRLVLSIR</sequence>